<accession>A0A194S0U7</accession>
<dbReference type="RefSeq" id="XP_018270402.1">
    <property type="nucleotide sequence ID" value="XM_018417190.1"/>
</dbReference>
<feature type="region of interest" description="Disordered" evidence="1">
    <location>
        <begin position="322"/>
        <end position="363"/>
    </location>
</feature>
<reference evidence="2 3" key="1">
    <citation type="journal article" date="2015" name="Front. Microbiol.">
        <title>Genome sequence of the plant growth promoting endophytic yeast Rhodotorula graminis WP1.</title>
        <authorList>
            <person name="Firrincieli A."/>
            <person name="Otillar R."/>
            <person name="Salamov A."/>
            <person name="Schmutz J."/>
            <person name="Khan Z."/>
            <person name="Redman R.S."/>
            <person name="Fleck N.D."/>
            <person name="Lindquist E."/>
            <person name="Grigoriev I.V."/>
            <person name="Doty S.L."/>
        </authorList>
    </citation>
    <scope>NUCLEOTIDE SEQUENCE [LARGE SCALE GENOMIC DNA]</scope>
    <source>
        <strain evidence="2 3">WP1</strain>
    </source>
</reference>
<evidence type="ECO:0000313" key="2">
    <source>
        <dbReference type="EMBL" id="KPV74353.1"/>
    </source>
</evidence>
<feature type="compositionally biased region" description="Low complexity" evidence="1">
    <location>
        <begin position="145"/>
        <end position="155"/>
    </location>
</feature>
<sequence length="485" mass="53271">MPLASRTTPLSVIYALRTSLSHLTTHLDALTSRLTASESSLASLQLAHAAALAQHAEQSSAMQALCLVWEGRWREERRLRDEVQRALEAQVGVRAGGARELNGAERRRETSLTVLKVSAPRPPRLRRLSHSSTSSSSRSRDGSTRRTTPQIAPAASRRRTRTKSRALVAHLAHDLQHSRAEVERVREAHNDEVARLSADLHVRQSELARLYASLDALLPLHALALAPTAVTPLSLLPPSSPVAAAPSTARARPPSVLDLPDMRTAAAHSRAHAFLGRQAALGEVTGAQKEGGEREGEMPEEVKATLELEDEVRRLENEIARLDNPHENEPHAASSVLPVNGSQLDDAPHDPRSPPAPALDTARQQAELDRLEAERDALEAALRQAEVERGTLERLVHEKDVELDEKVEMEAQLEGRVEHLERERSRLLSLLSRSEAESTSLQAQLASTHASLDALAARVHGRIVELQRRLAETERERSKLEGDVE</sequence>
<gene>
    <name evidence="2" type="ORF">RHOBADRAFT_54192</name>
</gene>
<evidence type="ECO:0000256" key="1">
    <source>
        <dbReference type="SAM" id="MobiDB-lite"/>
    </source>
</evidence>
<proteinExistence type="predicted"/>
<protein>
    <submittedName>
        <fullName evidence="2">Uncharacterized protein</fullName>
    </submittedName>
</protein>
<organism evidence="2 3">
    <name type="scientific">Rhodotorula graminis (strain WP1)</name>
    <dbReference type="NCBI Taxonomy" id="578459"/>
    <lineage>
        <taxon>Eukaryota</taxon>
        <taxon>Fungi</taxon>
        <taxon>Dikarya</taxon>
        <taxon>Basidiomycota</taxon>
        <taxon>Pucciniomycotina</taxon>
        <taxon>Microbotryomycetes</taxon>
        <taxon>Sporidiobolales</taxon>
        <taxon>Sporidiobolaceae</taxon>
        <taxon>Rhodotorula</taxon>
    </lineage>
</organism>
<name>A0A194S0U7_RHOGW</name>
<dbReference type="GeneID" id="28977638"/>
<dbReference type="AlphaFoldDB" id="A0A194S0U7"/>
<feature type="region of interest" description="Disordered" evidence="1">
    <location>
        <begin position="100"/>
        <end position="163"/>
    </location>
</feature>
<keyword evidence="3" id="KW-1185">Reference proteome</keyword>
<evidence type="ECO:0000313" key="3">
    <source>
        <dbReference type="Proteomes" id="UP000053890"/>
    </source>
</evidence>
<dbReference type="EMBL" id="KQ474080">
    <property type="protein sequence ID" value="KPV74353.1"/>
    <property type="molecule type" value="Genomic_DNA"/>
</dbReference>
<dbReference type="Proteomes" id="UP000053890">
    <property type="component" value="Unassembled WGS sequence"/>
</dbReference>